<evidence type="ECO:0000256" key="1">
    <source>
        <dbReference type="SAM" id="Phobius"/>
    </source>
</evidence>
<dbReference type="AlphaFoldDB" id="A0A9E5A2G2"/>
<keyword evidence="1" id="KW-1133">Transmembrane helix</keyword>
<reference evidence="2" key="1">
    <citation type="submission" date="2022-12" db="EMBL/GenBank/DDBJ databases">
        <title>Reclassification of two methanogenic archaea species isolated from the Kolyma lowland permafrost.</title>
        <authorList>
            <person name="Trubitsyn V.E."/>
            <person name="Rivkina E.M."/>
            <person name="Shcherbakova V.A."/>
        </authorList>
    </citation>
    <scope>NUCLEOTIDE SEQUENCE</scope>
    <source>
        <strain evidence="2">MK4</strain>
    </source>
</reference>
<protein>
    <recommendedName>
        <fullName evidence="3">Class III signal peptide-containing protein</fullName>
    </recommendedName>
</protein>
<keyword evidence="1" id="KW-0812">Transmembrane</keyword>
<evidence type="ECO:0000313" key="2">
    <source>
        <dbReference type="EMBL" id="MCZ3373339.1"/>
    </source>
</evidence>
<feature type="transmembrane region" description="Helical" evidence="1">
    <location>
        <begin position="12"/>
        <end position="35"/>
    </location>
</feature>
<dbReference type="Proteomes" id="UP001074446">
    <property type="component" value="Unassembled WGS sequence"/>
</dbReference>
<dbReference type="RefSeq" id="WP_052376291.1">
    <property type="nucleotide sequence ID" value="NZ_JAPVES010000030.1"/>
</dbReference>
<dbReference type="EMBL" id="JAPVES010000030">
    <property type="protein sequence ID" value="MCZ3373339.1"/>
    <property type="molecule type" value="Genomic_DNA"/>
</dbReference>
<sequence length="146" mass="15893">MFKRGMDSKGQLSVEYLLLLVVIFVVFGAMITYLIGPSIDSANDISDVSATSNTINSIANAVNLVYANGPGSKRTVNVYFPQNMSLKRSGYDINATITLSNGTTIIKTAKTDYPMPGYNAVIPKGWHTVTVVWNNGENFIRPLVVL</sequence>
<proteinExistence type="predicted"/>
<keyword evidence="1" id="KW-0472">Membrane</keyword>
<evidence type="ECO:0008006" key="3">
    <source>
        <dbReference type="Google" id="ProtNLM"/>
    </source>
</evidence>
<accession>A0A9E5A2G2</accession>
<name>A0A9E5A2G2_9EURY</name>
<comment type="caution">
    <text evidence="2">The sequence shown here is derived from an EMBL/GenBank/DDBJ whole genome shotgun (WGS) entry which is preliminary data.</text>
</comment>
<organism evidence="2">
    <name type="scientific">Methanobacterium veterum</name>
    <dbReference type="NCBI Taxonomy" id="408577"/>
    <lineage>
        <taxon>Archaea</taxon>
        <taxon>Methanobacteriati</taxon>
        <taxon>Methanobacteriota</taxon>
        <taxon>Methanomada group</taxon>
        <taxon>Methanobacteria</taxon>
        <taxon>Methanobacteriales</taxon>
        <taxon>Methanobacteriaceae</taxon>
        <taxon>Methanobacterium</taxon>
    </lineage>
</organism>
<gene>
    <name evidence="2" type="ORF">O3H35_11900</name>
</gene>